<proteinExistence type="predicted"/>
<accession>A0A8S5RK60</accession>
<evidence type="ECO:0000313" key="1">
    <source>
        <dbReference type="EMBL" id="DAE31571.1"/>
    </source>
</evidence>
<protein>
    <submittedName>
        <fullName evidence="1">Uncharacterized protein</fullName>
    </submittedName>
</protein>
<sequence>MMLSPYAKHSSILNIARNDQLGDRPGDNTNKFKLNAFVGIKDTRENTGDDYFGITPLADYVSKMVMKHNNMLVFPTMADKKTWYSISYDPLTKDAEGKILSDGLCVHDLITYNHTDEAGKWNALRFSEGTLNRFVGYFNDELESLKQYYDRKNIAYFVNNPGRARDNFHGKIKDGRMNMAGNGGMFRYFYDAIKIKDDNGKEMNLNQYLEFLYNKQ</sequence>
<dbReference type="EMBL" id="BK059109">
    <property type="protein sequence ID" value="DAE31571.1"/>
    <property type="molecule type" value="Genomic_DNA"/>
</dbReference>
<name>A0A8S5RK60_9VIRU</name>
<organism evidence="1">
    <name type="scientific">virus sp. ctBM815</name>
    <dbReference type="NCBI Taxonomy" id="2825806"/>
    <lineage>
        <taxon>Viruses</taxon>
    </lineage>
</organism>
<reference evidence="1" key="1">
    <citation type="journal article" date="2021" name="Proc. Natl. Acad. Sci. U.S.A.">
        <title>A Catalog of Tens of Thousands of Viruses from Human Metagenomes Reveals Hidden Associations with Chronic Diseases.</title>
        <authorList>
            <person name="Tisza M.J."/>
            <person name="Buck C.B."/>
        </authorList>
    </citation>
    <scope>NUCLEOTIDE SEQUENCE</scope>
    <source>
        <strain evidence="1">CtBM815</strain>
    </source>
</reference>